<dbReference type="EMBL" id="QNUK01000687">
    <property type="protein sequence ID" value="KAF5890427.1"/>
    <property type="molecule type" value="Genomic_DNA"/>
</dbReference>
<feature type="non-terminal residue" evidence="1">
    <location>
        <position position="1"/>
    </location>
</feature>
<keyword evidence="2" id="KW-1185">Reference proteome</keyword>
<evidence type="ECO:0000313" key="1">
    <source>
        <dbReference type="EMBL" id="KAF5890427.1"/>
    </source>
</evidence>
<dbReference type="GO" id="GO:0032259">
    <property type="term" value="P:methylation"/>
    <property type="evidence" value="ECO:0007669"/>
    <property type="project" value="UniProtKB-KW"/>
</dbReference>
<name>A0A8J4U011_CLAMG</name>
<dbReference type="AlphaFoldDB" id="A0A8J4U011"/>
<keyword evidence="1" id="KW-0808">Transferase</keyword>
<reference evidence="1" key="1">
    <citation type="submission" date="2020-07" db="EMBL/GenBank/DDBJ databases">
        <title>Clarias magur genome sequencing, assembly and annotation.</title>
        <authorList>
            <person name="Kushwaha B."/>
            <person name="Kumar R."/>
            <person name="Das P."/>
            <person name="Joshi C.G."/>
            <person name="Kumar D."/>
            <person name="Nagpure N.S."/>
            <person name="Pandey M."/>
            <person name="Agarwal S."/>
            <person name="Srivastava S."/>
            <person name="Singh M."/>
            <person name="Sahoo L."/>
            <person name="Jayasankar P."/>
            <person name="Meher P.K."/>
            <person name="Koringa P.G."/>
            <person name="Iquebal M.A."/>
            <person name="Das S.P."/>
            <person name="Bit A."/>
            <person name="Patnaik S."/>
            <person name="Patel N."/>
            <person name="Shah T.M."/>
            <person name="Hinsu A."/>
            <person name="Jena J.K."/>
        </authorList>
    </citation>
    <scope>NUCLEOTIDE SEQUENCE</scope>
    <source>
        <strain evidence="1">CIFAMagur01</strain>
        <tissue evidence="1">Testis</tissue>
    </source>
</reference>
<dbReference type="GO" id="GO:0008168">
    <property type="term" value="F:methyltransferase activity"/>
    <property type="evidence" value="ECO:0007669"/>
    <property type="project" value="UniProtKB-KW"/>
</dbReference>
<protein>
    <submittedName>
        <fullName evidence="1">Ribosomal RNA small subunit methyltransferase H</fullName>
    </submittedName>
</protein>
<evidence type="ECO:0000313" key="2">
    <source>
        <dbReference type="Proteomes" id="UP000727407"/>
    </source>
</evidence>
<comment type="caution">
    <text evidence="1">The sequence shown here is derived from an EMBL/GenBank/DDBJ whole genome shotgun (WGS) entry which is preliminary data.</text>
</comment>
<sequence length="51" mass="5674">RLRAQGRVHPGHTQFGSANYPNLHLFGLWEETGVPGGLRGRTCKLHTHTDP</sequence>
<accession>A0A8J4U011</accession>
<gene>
    <name evidence="1" type="primary">rsmH</name>
    <name evidence="1" type="ORF">DAT39_019868</name>
</gene>
<keyword evidence="1" id="KW-0489">Methyltransferase</keyword>
<organism evidence="1 2">
    <name type="scientific">Clarias magur</name>
    <name type="common">Asian catfish</name>
    <name type="synonym">Macropteronotus magur</name>
    <dbReference type="NCBI Taxonomy" id="1594786"/>
    <lineage>
        <taxon>Eukaryota</taxon>
        <taxon>Metazoa</taxon>
        <taxon>Chordata</taxon>
        <taxon>Craniata</taxon>
        <taxon>Vertebrata</taxon>
        <taxon>Euteleostomi</taxon>
        <taxon>Actinopterygii</taxon>
        <taxon>Neopterygii</taxon>
        <taxon>Teleostei</taxon>
        <taxon>Ostariophysi</taxon>
        <taxon>Siluriformes</taxon>
        <taxon>Clariidae</taxon>
        <taxon>Clarias</taxon>
    </lineage>
</organism>
<dbReference type="Proteomes" id="UP000727407">
    <property type="component" value="Unassembled WGS sequence"/>
</dbReference>
<feature type="non-terminal residue" evidence="1">
    <location>
        <position position="51"/>
    </location>
</feature>
<proteinExistence type="predicted"/>